<dbReference type="RefSeq" id="WP_310303022.1">
    <property type="nucleotide sequence ID" value="NZ_BAAAPS010000010.1"/>
</dbReference>
<protein>
    <recommendedName>
        <fullName evidence="3">Zinc-finger domain-containing protein</fullName>
    </recommendedName>
</protein>
<sequence length="173" mass="17667">MSQRGASLLTTYAGGHLGALVAPLVDGQLRRSTAERAWAHVLRCRCCTESVRRQTWVKNQLLLAGSTHPVAPSASLADRLAALPDRLCQEAPVPAAEPAWAAWTPRTRVVAAAGVGSLSAAAFVVASLVGLPAVDGSVPVGADLGVPAATSGGPGAAVVDAVDLDRQRRAPQP</sequence>
<proteinExistence type="predicted"/>
<dbReference type="Proteomes" id="UP001183648">
    <property type="component" value="Unassembled WGS sequence"/>
</dbReference>
<evidence type="ECO:0000313" key="1">
    <source>
        <dbReference type="EMBL" id="MDR7363087.1"/>
    </source>
</evidence>
<evidence type="ECO:0000313" key="2">
    <source>
        <dbReference type="Proteomes" id="UP001183648"/>
    </source>
</evidence>
<organism evidence="1 2">
    <name type="scientific">Nocardioides marmoribigeumensis</name>
    <dbReference type="NCBI Taxonomy" id="433649"/>
    <lineage>
        <taxon>Bacteria</taxon>
        <taxon>Bacillati</taxon>
        <taxon>Actinomycetota</taxon>
        <taxon>Actinomycetes</taxon>
        <taxon>Propionibacteriales</taxon>
        <taxon>Nocardioidaceae</taxon>
        <taxon>Nocardioides</taxon>
    </lineage>
</organism>
<reference evidence="1 2" key="1">
    <citation type="submission" date="2023-07" db="EMBL/GenBank/DDBJ databases">
        <title>Sequencing the genomes of 1000 actinobacteria strains.</title>
        <authorList>
            <person name="Klenk H.-P."/>
        </authorList>
    </citation>
    <scope>NUCLEOTIDE SEQUENCE [LARGE SCALE GENOMIC DNA]</scope>
    <source>
        <strain evidence="1 2">DSM 19426</strain>
    </source>
</reference>
<gene>
    <name evidence="1" type="ORF">J2S63_002640</name>
</gene>
<accession>A0ABU2BXH0</accession>
<evidence type="ECO:0008006" key="3">
    <source>
        <dbReference type="Google" id="ProtNLM"/>
    </source>
</evidence>
<dbReference type="EMBL" id="JAVDYG010000001">
    <property type="protein sequence ID" value="MDR7363087.1"/>
    <property type="molecule type" value="Genomic_DNA"/>
</dbReference>
<name>A0ABU2BXH0_9ACTN</name>
<keyword evidence="2" id="KW-1185">Reference proteome</keyword>
<comment type="caution">
    <text evidence="1">The sequence shown here is derived from an EMBL/GenBank/DDBJ whole genome shotgun (WGS) entry which is preliminary data.</text>
</comment>